<organism evidence="1 2">
    <name type="scientific">Hyaloperonospora arabidopsidis (strain Emoy2)</name>
    <name type="common">Downy mildew agent</name>
    <name type="synonym">Peronospora arabidopsidis</name>
    <dbReference type="NCBI Taxonomy" id="559515"/>
    <lineage>
        <taxon>Eukaryota</taxon>
        <taxon>Sar</taxon>
        <taxon>Stramenopiles</taxon>
        <taxon>Oomycota</taxon>
        <taxon>Peronosporomycetes</taxon>
        <taxon>Peronosporales</taxon>
        <taxon>Peronosporaceae</taxon>
        <taxon>Hyaloperonospora</taxon>
    </lineage>
</organism>
<sequence>MGDLNGWHLERMAVGEFESSADSSVNDLAEIKQESRWIKHMLRKVLANGRSFQAKRDTLKAAMDKQRGVLTAELAEAKEFLGQAHLLGACDAAASEVSEPALVDERLRVAGKFSELLPTSDLSKRRQSE</sequence>
<dbReference type="Proteomes" id="UP000011713">
    <property type="component" value="Unassembled WGS sequence"/>
</dbReference>
<dbReference type="InParanoid" id="M4BFT9"/>
<dbReference type="EMBL" id="JH598211">
    <property type="status" value="NOT_ANNOTATED_CDS"/>
    <property type="molecule type" value="Genomic_DNA"/>
</dbReference>
<reference evidence="2" key="1">
    <citation type="journal article" date="2010" name="Science">
        <title>Signatures of adaptation to obligate biotrophy in the Hyaloperonospora arabidopsidis genome.</title>
        <authorList>
            <person name="Baxter L."/>
            <person name="Tripathy S."/>
            <person name="Ishaque N."/>
            <person name="Boot N."/>
            <person name="Cabral A."/>
            <person name="Kemen E."/>
            <person name="Thines M."/>
            <person name="Ah-Fong A."/>
            <person name="Anderson R."/>
            <person name="Badejoko W."/>
            <person name="Bittner-Eddy P."/>
            <person name="Boore J.L."/>
            <person name="Chibucos M.C."/>
            <person name="Coates M."/>
            <person name="Dehal P."/>
            <person name="Delehaunty K."/>
            <person name="Dong S."/>
            <person name="Downton P."/>
            <person name="Dumas B."/>
            <person name="Fabro G."/>
            <person name="Fronick C."/>
            <person name="Fuerstenberg S.I."/>
            <person name="Fulton L."/>
            <person name="Gaulin E."/>
            <person name="Govers F."/>
            <person name="Hughes L."/>
            <person name="Humphray S."/>
            <person name="Jiang R.H."/>
            <person name="Judelson H."/>
            <person name="Kamoun S."/>
            <person name="Kyung K."/>
            <person name="Meijer H."/>
            <person name="Minx P."/>
            <person name="Morris P."/>
            <person name="Nelson J."/>
            <person name="Phuntumart V."/>
            <person name="Qutob D."/>
            <person name="Rehmany A."/>
            <person name="Rougon-Cardoso A."/>
            <person name="Ryden P."/>
            <person name="Torto-Alalibo T."/>
            <person name="Studholme D."/>
            <person name="Wang Y."/>
            <person name="Win J."/>
            <person name="Wood J."/>
            <person name="Clifton S.W."/>
            <person name="Rogers J."/>
            <person name="Van den Ackerveken G."/>
            <person name="Jones J.D."/>
            <person name="McDowell J.M."/>
            <person name="Beynon J."/>
            <person name="Tyler B.M."/>
        </authorList>
    </citation>
    <scope>NUCLEOTIDE SEQUENCE [LARGE SCALE GENOMIC DNA]</scope>
    <source>
        <strain evidence="2">Emoy2</strain>
    </source>
</reference>
<dbReference type="eggNOG" id="ENOG502S5MF">
    <property type="taxonomic scope" value="Eukaryota"/>
</dbReference>
<dbReference type="VEuPathDB" id="FungiDB:HpaG805159"/>
<dbReference type="HOGENOM" id="CLU_1952980_0_0_1"/>
<evidence type="ECO:0000313" key="1">
    <source>
        <dbReference type="EnsemblProtists" id="HpaP805159"/>
    </source>
</evidence>
<dbReference type="AlphaFoldDB" id="M4BFT9"/>
<name>M4BFT9_HYAAE</name>
<evidence type="ECO:0000313" key="2">
    <source>
        <dbReference type="Proteomes" id="UP000011713"/>
    </source>
</evidence>
<accession>M4BFT9</accession>
<reference evidence="1" key="2">
    <citation type="submission" date="2015-06" db="UniProtKB">
        <authorList>
            <consortium name="EnsemblProtists"/>
        </authorList>
    </citation>
    <scope>IDENTIFICATION</scope>
    <source>
        <strain evidence="1">Emoy2</strain>
    </source>
</reference>
<dbReference type="EnsemblProtists" id="HpaT805159">
    <property type="protein sequence ID" value="HpaP805159"/>
    <property type="gene ID" value="HpaG805159"/>
</dbReference>
<protein>
    <submittedName>
        <fullName evidence="1">Uncharacterized protein</fullName>
    </submittedName>
</protein>
<proteinExistence type="predicted"/>
<keyword evidence="2" id="KW-1185">Reference proteome</keyword>